<keyword evidence="1" id="KW-0732">Signal</keyword>
<evidence type="ECO:0000313" key="3">
    <source>
        <dbReference type="Proteomes" id="UP001589667"/>
    </source>
</evidence>
<sequence length="412" mass="42893">MITPSGPSPLRIAAVASPLLAVIALAGCASPGAPSAASPVDESGSREVELGAPRIVIAHDGGLTVLEGDTLEPVADLPLDGFLRVNAAGDGRHVIVSTDDGFRVVDTGVATEEHGDHAHYYAEEPRLTELAFPAEHPGHVTTHHGITALFADGTGEVQLFDADALAEGEPEVRIHHSEEAHHGVAVALDEGALLTTLGDDERRTGAIVLDDSGNELTRSEDCPGVHGETVSAGDVVVLGCEDGALVFDGAFTKIAAPDAYGRIGNQAGSPESPIVLGDYKVDADADLERPTRVSLIDTEQASMRLVELGTSYTFRSLARGPHGEALVLGTDGAIHVIDPVSGTVSKRISVIDEWSEPVDWQQPRPALEVRGHVAYVTDPSDSSVHAVELESGEVTASAVLDHVPNELATVGE</sequence>
<evidence type="ECO:0000313" key="2">
    <source>
        <dbReference type="EMBL" id="MFB9641910.1"/>
    </source>
</evidence>
<keyword evidence="3" id="KW-1185">Reference proteome</keyword>
<protein>
    <submittedName>
        <fullName evidence="2">Zinc metallochaperone AztD</fullName>
    </submittedName>
</protein>
<organism evidence="2 3">
    <name type="scientific">Agromyces lapidis</name>
    <dbReference type="NCBI Taxonomy" id="279574"/>
    <lineage>
        <taxon>Bacteria</taxon>
        <taxon>Bacillati</taxon>
        <taxon>Actinomycetota</taxon>
        <taxon>Actinomycetes</taxon>
        <taxon>Micrococcales</taxon>
        <taxon>Microbacteriaceae</taxon>
        <taxon>Agromyces</taxon>
    </lineage>
</organism>
<dbReference type="Gene3D" id="2.130.10.10">
    <property type="entry name" value="YVTN repeat-like/Quinoprotein amine dehydrogenase"/>
    <property type="match status" value="1"/>
</dbReference>
<comment type="caution">
    <text evidence="2">The sequence shown here is derived from an EMBL/GenBank/DDBJ whole genome shotgun (WGS) entry which is preliminary data.</text>
</comment>
<dbReference type="EMBL" id="JBHMBL010000001">
    <property type="protein sequence ID" value="MFB9641910.1"/>
    <property type="molecule type" value="Genomic_DNA"/>
</dbReference>
<dbReference type="InterPro" id="IPR011044">
    <property type="entry name" value="Quino_amine_DH_bsu"/>
</dbReference>
<dbReference type="SUPFAM" id="SSF50969">
    <property type="entry name" value="YVTN repeat-like/Quinoprotein amine dehydrogenase"/>
    <property type="match status" value="1"/>
</dbReference>
<feature type="signal peptide" evidence="1">
    <location>
        <begin position="1"/>
        <end position="26"/>
    </location>
</feature>
<name>A0ABV5SNK1_9MICO</name>
<evidence type="ECO:0000256" key="1">
    <source>
        <dbReference type="SAM" id="SignalP"/>
    </source>
</evidence>
<dbReference type="Proteomes" id="UP001589667">
    <property type="component" value="Unassembled WGS sequence"/>
</dbReference>
<feature type="chain" id="PRO_5045257930" evidence="1">
    <location>
        <begin position="27"/>
        <end position="412"/>
    </location>
</feature>
<proteinExistence type="predicted"/>
<dbReference type="InterPro" id="IPR047697">
    <property type="entry name" value="AztD-like"/>
</dbReference>
<dbReference type="NCBIfam" id="NF038015">
    <property type="entry name" value="AztD"/>
    <property type="match status" value="1"/>
</dbReference>
<reference evidence="2 3" key="1">
    <citation type="submission" date="2024-09" db="EMBL/GenBank/DDBJ databases">
        <authorList>
            <person name="Sun Q."/>
            <person name="Mori K."/>
        </authorList>
    </citation>
    <scope>NUCLEOTIDE SEQUENCE [LARGE SCALE GENOMIC DNA]</scope>
    <source>
        <strain evidence="2 3">JCM 14321</strain>
    </source>
</reference>
<dbReference type="RefSeq" id="WP_157424675.1">
    <property type="nucleotide sequence ID" value="NZ_BAAANI010000007.1"/>
</dbReference>
<accession>A0ABV5SNK1</accession>
<dbReference type="InterPro" id="IPR015943">
    <property type="entry name" value="WD40/YVTN_repeat-like_dom_sf"/>
</dbReference>
<gene>
    <name evidence="2" type="primary">aztD</name>
    <name evidence="2" type="ORF">ACFFQV_06345</name>
</gene>